<sequence>MPPNKIWAVRGGNSEITSGEKQSYRMTAVLGARANGEKLPIFFIMRGQPGDLIERSEFESFPMGHLYATYYLESLLKPQVREPSVLLVDYFDSHVSAKGHKAAEQVGCLVAAIPPNTTSVVQPLDVGFMAPFKRHLRDLWLQEDLIEGEDGDEEHDVDLMSVSARQKRLGQLSHYVETCIVWYALL</sequence>
<dbReference type="EMBL" id="CAADRA010006268">
    <property type="protein sequence ID" value="VFT94464.1"/>
    <property type="molecule type" value="Genomic_DNA"/>
</dbReference>
<dbReference type="EMBL" id="VJMH01006247">
    <property type="protein sequence ID" value="KAF0690971.1"/>
    <property type="molecule type" value="Genomic_DNA"/>
</dbReference>
<protein>
    <submittedName>
        <fullName evidence="3">Aste57867_17716 protein</fullName>
    </submittedName>
</protein>
<evidence type="ECO:0000313" key="3">
    <source>
        <dbReference type="EMBL" id="VFT94464.1"/>
    </source>
</evidence>
<keyword evidence="4" id="KW-1185">Reference proteome</keyword>
<evidence type="ECO:0000313" key="2">
    <source>
        <dbReference type="EMBL" id="KAF0690971.1"/>
    </source>
</evidence>
<feature type="domain" description="DDE-1" evidence="1">
    <location>
        <begin position="70"/>
        <end position="154"/>
    </location>
</feature>
<gene>
    <name evidence="3" type="primary">Aste57867_17716</name>
    <name evidence="2" type="ORF">As57867_017655</name>
    <name evidence="3" type="ORF">ASTE57867_17716</name>
</gene>
<dbReference type="Pfam" id="PF03184">
    <property type="entry name" value="DDE_1"/>
    <property type="match status" value="1"/>
</dbReference>
<dbReference type="OrthoDB" id="127176at2759"/>
<evidence type="ECO:0000313" key="4">
    <source>
        <dbReference type="Proteomes" id="UP000332933"/>
    </source>
</evidence>
<reference evidence="3 4" key="1">
    <citation type="submission" date="2019-03" db="EMBL/GenBank/DDBJ databases">
        <authorList>
            <person name="Gaulin E."/>
            <person name="Dumas B."/>
        </authorList>
    </citation>
    <scope>NUCLEOTIDE SEQUENCE [LARGE SCALE GENOMIC DNA]</scope>
    <source>
        <strain evidence="3">CBS 568.67</strain>
    </source>
</reference>
<dbReference type="AlphaFoldDB" id="A0A485LA47"/>
<evidence type="ECO:0000259" key="1">
    <source>
        <dbReference type="Pfam" id="PF03184"/>
    </source>
</evidence>
<dbReference type="InterPro" id="IPR004875">
    <property type="entry name" value="DDE_SF_endonuclease_dom"/>
</dbReference>
<accession>A0A485LA47</accession>
<proteinExistence type="predicted"/>
<organism evidence="3 4">
    <name type="scientific">Aphanomyces stellatus</name>
    <dbReference type="NCBI Taxonomy" id="120398"/>
    <lineage>
        <taxon>Eukaryota</taxon>
        <taxon>Sar</taxon>
        <taxon>Stramenopiles</taxon>
        <taxon>Oomycota</taxon>
        <taxon>Saprolegniomycetes</taxon>
        <taxon>Saprolegniales</taxon>
        <taxon>Verrucalvaceae</taxon>
        <taxon>Aphanomyces</taxon>
    </lineage>
</organism>
<reference evidence="2" key="2">
    <citation type="submission" date="2019-06" db="EMBL/GenBank/DDBJ databases">
        <title>Genomics analysis of Aphanomyces spp. identifies a new class of oomycete effector associated with host adaptation.</title>
        <authorList>
            <person name="Gaulin E."/>
        </authorList>
    </citation>
    <scope>NUCLEOTIDE SEQUENCE</scope>
    <source>
        <strain evidence="2">CBS 578.67</strain>
    </source>
</reference>
<dbReference type="GO" id="GO:0003676">
    <property type="term" value="F:nucleic acid binding"/>
    <property type="evidence" value="ECO:0007669"/>
    <property type="project" value="InterPro"/>
</dbReference>
<name>A0A485LA47_9STRA</name>
<dbReference type="Proteomes" id="UP000332933">
    <property type="component" value="Unassembled WGS sequence"/>
</dbReference>